<gene>
    <name evidence="1" type="ORF">BAA01_02190</name>
</gene>
<dbReference type="CDD" id="cd01029">
    <property type="entry name" value="TOPRIM_primases"/>
    <property type="match status" value="1"/>
</dbReference>
<evidence type="ECO:0008006" key="3">
    <source>
        <dbReference type="Google" id="ProtNLM"/>
    </source>
</evidence>
<dbReference type="Proteomes" id="UP000196475">
    <property type="component" value="Unassembled WGS sequence"/>
</dbReference>
<accession>A0A1Y3PTI3</accession>
<organism evidence="1 2">
    <name type="scientific">Bacillus thermozeamaize</name>
    <dbReference type="NCBI Taxonomy" id="230954"/>
    <lineage>
        <taxon>Bacteria</taxon>
        <taxon>Bacillati</taxon>
        <taxon>Bacillota</taxon>
        <taxon>Bacilli</taxon>
        <taxon>Bacillales</taxon>
        <taxon>Bacillaceae</taxon>
        <taxon>Bacillus</taxon>
    </lineage>
</organism>
<dbReference type="InterPro" id="IPR034154">
    <property type="entry name" value="TOPRIM_DnaG/twinkle"/>
</dbReference>
<evidence type="ECO:0000313" key="2">
    <source>
        <dbReference type="Proteomes" id="UP000196475"/>
    </source>
</evidence>
<name>A0A1Y3PTI3_9BACI</name>
<proteinExistence type="predicted"/>
<dbReference type="AlphaFoldDB" id="A0A1Y3PTI3"/>
<protein>
    <recommendedName>
        <fullName evidence="3">DUF2399 domain-containing protein</fullName>
    </recommendedName>
</protein>
<dbReference type="EMBL" id="LZRT01000011">
    <property type="protein sequence ID" value="OUM90652.1"/>
    <property type="molecule type" value="Genomic_DNA"/>
</dbReference>
<reference evidence="2" key="1">
    <citation type="submission" date="2016-06" db="EMBL/GenBank/DDBJ databases">
        <authorList>
            <person name="Nascimento L."/>
            <person name="Pereira R.V."/>
            <person name="Martins L.F."/>
            <person name="Quaggio R.B."/>
            <person name="Silva A.M."/>
            <person name="Setubal J.C."/>
        </authorList>
    </citation>
    <scope>NUCLEOTIDE SEQUENCE [LARGE SCALE GENOMIC DNA]</scope>
</reference>
<evidence type="ECO:0000313" key="1">
    <source>
        <dbReference type="EMBL" id="OUM90652.1"/>
    </source>
</evidence>
<sequence length="451" mass="51441">MLPADILDYLQNHLLLANEEIDTLDIMEQTDRFDVPLIRRTARTRRKVATLTIGKKTEPVSLAPAELVKQFPSPRVKRSLKGSDEVYAWLRDGWIIREVRYHPDEKSVQAEHYRMGLTLYRYQERVKKRQHQEKLEALGHWLQACQAALNNGSPQPLQPSPVPESRQPVIQRYQELLQQLATACQSALLRQECSVLHSSLPVDWPFAKQLSFLHFLLAVGQLAATRPQFDWKEIGAVYYKEIGGSKKFDGHKEDFLAALEEILEAPAESLGLLSMGTVTPIFFSGNMQGQTARYTFGTVHATTHLAVCADTFSTTAEHLWLVESRAVLTRMAYEDHFLPATNSLLIGVDGQVRSGHRRLIQQLLTHSPSLRQVLIWTDHDEAGMTIAETLYRLVEPHPVQVKWILPHAVCHMWKAYEEAIQTFKNKGGEQEAYLGGPTQWKIRIHQPQPNR</sequence>
<comment type="caution">
    <text evidence="1">The sequence shown here is derived from an EMBL/GenBank/DDBJ whole genome shotgun (WGS) entry which is preliminary data.</text>
</comment>